<dbReference type="AlphaFoldDB" id="A0A916ZWB8"/>
<reference evidence="2" key="1">
    <citation type="journal article" date="2014" name="Int. J. Syst. Evol. Microbiol.">
        <title>Complete genome sequence of Corynebacterium casei LMG S-19264T (=DSM 44701T), isolated from a smear-ripened cheese.</title>
        <authorList>
            <consortium name="US DOE Joint Genome Institute (JGI-PGF)"/>
            <person name="Walter F."/>
            <person name="Albersmeier A."/>
            <person name="Kalinowski J."/>
            <person name="Ruckert C."/>
        </authorList>
    </citation>
    <scope>NUCLEOTIDE SEQUENCE</scope>
    <source>
        <strain evidence="2">CGMCC 1.15367</strain>
    </source>
</reference>
<comment type="caution">
    <text evidence="2">The sequence shown here is derived from an EMBL/GenBank/DDBJ whole genome shotgun (WGS) entry which is preliminary data.</text>
</comment>
<gene>
    <name evidence="2" type="ORF">GCM10011390_39600</name>
</gene>
<organism evidence="2 3">
    <name type="scientific">Aureimonas endophytica</name>
    <dbReference type="NCBI Taxonomy" id="2027858"/>
    <lineage>
        <taxon>Bacteria</taxon>
        <taxon>Pseudomonadati</taxon>
        <taxon>Pseudomonadota</taxon>
        <taxon>Alphaproteobacteria</taxon>
        <taxon>Hyphomicrobiales</taxon>
        <taxon>Aurantimonadaceae</taxon>
        <taxon>Aureimonas</taxon>
    </lineage>
</organism>
<dbReference type="RefSeq" id="WP_019996279.1">
    <property type="nucleotide sequence ID" value="NZ_BMIQ01000007.1"/>
</dbReference>
<protein>
    <submittedName>
        <fullName evidence="2">Uncharacterized protein</fullName>
    </submittedName>
</protein>
<evidence type="ECO:0000256" key="1">
    <source>
        <dbReference type="SAM" id="MobiDB-lite"/>
    </source>
</evidence>
<proteinExistence type="predicted"/>
<evidence type="ECO:0000313" key="2">
    <source>
        <dbReference type="EMBL" id="GGE16607.1"/>
    </source>
</evidence>
<reference evidence="2" key="2">
    <citation type="submission" date="2020-09" db="EMBL/GenBank/DDBJ databases">
        <authorList>
            <person name="Sun Q."/>
            <person name="Zhou Y."/>
        </authorList>
    </citation>
    <scope>NUCLEOTIDE SEQUENCE</scope>
    <source>
        <strain evidence="2">CGMCC 1.15367</strain>
    </source>
</reference>
<evidence type="ECO:0000313" key="3">
    <source>
        <dbReference type="Proteomes" id="UP000644699"/>
    </source>
</evidence>
<feature type="region of interest" description="Disordered" evidence="1">
    <location>
        <begin position="53"/>
        <end position="78"/>
    </location>
</feature>
<accession>A0A916ZWB8</accession>
<dbReference type="EMBL" id="BMIQ01000007">
    <property type="protein sequence ID" value="GGE16607.1"/>
    <property type="molecule type" value="Genomic_DNA"/>
</dbReference>
<keyword evidence="3" id="KW-1185">Reference proteome</keyword>
<name>A0A916ZWB8_9HYPH</name>
<dbReference type="Proteomes" id="UP000644699">
    <property type="component" value="Unassembled WGS sequence"/>
</dbReference>
<feature type="compositionally biased region" description="Basic and acidic residues" evidence="1">
    <location>
        <begin position="62"/>
        <end position="78"/>
    </location>
</feature>
<sequence length="145" mass="15046">MTDDQLDAVIRQALAIRYGQAPVHAAAAAVALGVAVRTDLRLTHWTHETGGEWSAAMVGAADPREADADDDGSGRERPRLLLTVAPTTSGWRATVEKGLAVVPGGDMPPLADAIEDTIGAAMARAARDAWMLVHRDPALAAGGCS</sequence>